<keyword evidence="2 3" id="KW-0808">Transferase</keyword>
<name>A0ABT2TP55_9FIRM</name>
<dbReference type="PANTHER" id="PTHR34136:SF1">
    <property type="entry name" value="UDP-N-ACETYL-D-MANNOSAMINURONIC ACID TRANSFERASE"/>
    <property type="match status" value="1"/>
</dbReference>
<evidence type="ECO:0000313" key="4">
    <source>
        <dbReference type="Proteomes" id="UP001652442"/>
    </source>
</evidence>
<comment type="caution">
    <text evidence="3">The sequence shown here is derived from an EMBL/GenBank/DDBJ whole genome shotgun (WGS) entry which is preliminary data.</text>
</comment>
<proteinExistence type="predicted"/>
<reference evidence="3 4" key="1">
    <citation type="journal article" date="2021" name="ISME Commun">
        <title>Automated analysis of genomic sequences facilitates high-throughput and comprehensive description of bacteria.</title>
        <authorList>
            <person name="Hitch T.C.A."/>
        </authorList>
    </citation>
    <scope>NUCLEOTIDE SEQUENCE [LARGE SCALE GENOMIC DNA]</scope>
    <source>
        <strain evidence="3 4">Sanger_109</strain>
    </source>
</reference>
<dbReference type="Proteomes" id="UP001652442">
    <property type="component" value="Unassembled WGS sequence"/>
</dbReference>
<organism evidence="3 4">
    <name type="scientific">Brotonthovivens ammoniilytica</name>
    <dbReference type="NCBI Taxonomy" id="2981725"/>
    <lineage>
        <taxon>Bacteria</taxon>
        <taxon>Bacillati</taxon>
        <taxon>Bacillota</taxon>
        <taxon>Clostridia</taxon>
        <taxon>Lachnospirales</taxon>
        <taxon>Lachnospiraceae</taxon>
        <taxon>Brotonthovivens</taxon>
    </lineage>
</organism>
<dbReference type="Pfam" id="PF03808">
    <property type="entry name" value="Glyco_tran_WecG"/>
    <property type="match status" value="1"/>
</dbReference>
<dbReference type="InterPro" id="IPR004629">
    <property type="entry name" value="WecG_TagA_CpsF"/>
</dbReference>
<dbReference type="GO" id="GO:0016757">
    <property type="term" value="F:glycosyltransferase activity"/>
    <property type="evidence" value="ECO:0007669"/>
    <property type="project" value="UniProtKB-KW"/>
</dbReference>
<accession>A0ABT2TP55</accession>
<gene>
    <name evidence="3" type="ORF">OCV88_13070</name>
</gene>
<dbReference type="EC" id="2.4.1.-" evidence="3"/>
<keyword evidence="1 3" id="KW-0328">Glycosyltransferase</keyword>
<evidence type="ECO:0000256" key="2">
    <source>
        <dbReference type="ARBA" id="ARBA00022679"/>
    </source>
</evidence>
<evidence type="ECO:0000313" key="3">
    <source>
        <dbReference type="EMBL" id="MCU6763244.1"/>
    </source>
</evidence>
<keyword evidence="4" id="KW-1185">Reference proteome</keyword>
<evidence type="ECO:0000256" key="1">
    <source>
        <dbReference type="ARBA" id="ARBA00022676"/>
    </source>
</evidence>
<dbReference type="RefSeq" id="WP_158425893.1">
    <property type="nucleotide sequence ID" value="NZ_JAOQJQ010000006.1"/>
</dbReference>
<dbReference type="EMBL" id="JAOQJQ010000006">
    <property type="protein sequence ID" value="MCU6763244.1"/>
    <property type="molecule type" value="Genomic_DNA"/>
</dbReference>
<dbReference type="PANTHER" id="PTHR34136">
    <property type="match status" value="1"/>
</dbReference>
<sequence length="228" mass="26755">MIKKMDLAGVRIDDYNIREAMRKVEVYLNNECMNTVETITMNTIVAAGEDEQVRQCLEKMDLVIAGEKEILELAGVVSPQRIREVEDREFFYEFMKRAVRNHQTFFLLSQTEEEIQELDAFLQDLYDDRVQICGQYAFEDCRGDEADIVNEINGVSPQIILSTLPTPEQEHFLHRHQGMFNAKIWYGISAEYDVTESRRGLKAWLKKLQCRFKVRQRVQSYENPEEEA</sequence>
<protein>
    <submittedName>
        <fullName evidence="3">WecB/TagA/CpsF family glycosyltransferase</fullName>
        <ecNumber evidence="3">2.4.1.-</ecNumber>
    </submittedName>
</protein>